<dbReference type="PROSITE" id="PS51257">
    <property type="entry name" value="PROKAR_LIPOPROTEIN"/>
    <property type="match status" value="1"/>
</dbReference>
<dbReference type="AlphaFoldDB" id="A0A0F9R628"/>
<evidence type="ECO:0000313" key="1">
    <source>
        <dbReference type="EMBL" id="KKN44737.1"/>
    </source>
</evidence>
<reference evidence="1" key="1">
    <citation type="journal article" date="2015" name="Nature">
        <title>Complex archaea that bridge the gap between prokaryotes and eukaryotes.</title>
        <authorList>
            <person name="Spang A."/>
            <person name="Saw J.H."/>
            <person name="Jorgensen S.L."/>
            <person name="Zaremba-Niedzwiedzka K."/>
            <person name="Martijn J."/>
            <person name="Lind A.E."/>
            <person name="van Eijk R."/>
            <person name="Schleper C."/>
            <person name="Guy L."/>
            <person name="Ettema T.J."/>
        </authorList>
    </citation>
    <scope>NUCLEOTIDE SEQUENCE</scope>
</reference>
<name>A0A0F9R628_9ZZZZ</name>
<protein>
    <recommendedName>
        <fullName evidence="2">Lipoprotein</fullName>
    </recommendedName>
</protein>
<sequence>MKPSLKKNWSIKRICLLLLILSVLVGCGTTSLPRLEKFERPSKFPEICEWVQNGSEVCKKLKALGEACMVNPEHENYICRPAVIWDHTSESRSCLTQDDFLLVTKHVVELNHVIDLHEIQVDEWNNQ</sequence>
<evidence type="ECO:0008006" key="2">
    <source>
        <dbReference type="Google" id="ProtNLM"/>
    </source>
</evidence>
<dbReference type="EMBL" id="LAZR01001433">
    <property type="protein sequence ID" value="KKN44737.1"/>
    <property type="molecule type" value="Genomic_DNA"/>
</dbReference>
<organism evidence="1">
    <name type="scientific">marine sediment metagenome</name>
    <dbReference type="NCBI Taxonomy" id="412755"/>
    <lineage>
        <taxon>unclassified sequences</taxon>
        <taxon>metagenomes</taxon>
        <taxon>ecological metagenomes</taxon>
    </lineage>
</organism>
<proteinExistence type="predicted"/>
<accession>A0A0F9R628</accession>
<gene>
    <name evidence="1" type="ORF">LCGC14_0690160</name>
</gene>
<comment type="caution">
    <text evidence="1">The sequence shown here is derived from an EMBL/GenBank/DDBJ whole genome shotgun (WGS) entry which is preliminary data.</text>
</comment>